<keyword evidence="6" id="KW-1185">Reference proteome</keyword>
<dbReference type="Proteomes" id="UP000243459">
    <property type="component" value="Chromosome 4"/>
</dbReference>
<evidence type="ECO:0000313" key="6">
    <source>
        <dbReference type="Proteomes" id="UP000243459"/>
    </source>
</evidence>
<gene>
    <name evidence="5" type="ORF">A4U43_C04F34150</name>
</gene>
<feature type="domain" description="BTB" evidence="4">
    <location>
        <begin position="18"/>
        <end position="89"/>
    </location>
</feature>
<name>A0A5P1FA84_ASPOF</name>
<evidence type="ECO:0000256" key="1">
    <source>
        <dbReference type="ARBA" id="ARBA00002668"/>
    </source>
</evidence>
<accession>A0A5P1FA84</accession>
<evidence type="ECO:0000313" key="5">
    <source>
        <dbReference type="EMBL" id="ONK73679.1"/>
    </source>
</evidence>
<comment type="function">
    <text evidence="1">May act as a substrate-specific adapter of an E3 ubiquitin-protein ligase complex (CUL3-RBX1-BTB) which mediates the ubiquitination and subsequent proteasomal degradation of target proteins.</text>
</comment>
<organism evidence="5 6">
    <name type="scientific">Asparagus officinalis</name>
    <name type="common">Garden asparagus</name>
    <dbReference type="NCBI Taxonomy" id="4686"/>
    <lineage>
        <taxon>Eukaryota</taxon>
        <taxon>Viridiplantae</taxon>
        <taxon>Streptophyta</taxon>
        <taxon>Embryophyta</taxon>
        <taxon>Tracheophyta</taxon>
        <taxon>Spermatophyta</taxon>
        <taxon>Magnoliopsida</taxon>
        <taxon>Liliopsida</taxon>
        <taxon>Asparagales</taxon>
        <taxon>Asparagaceae</taxon>
        <taxon>Asparagoideae</taxon>
        <taxon>Asparagus</taxon>
    </lineage>
</organism>
<sequence length="425" mass="47979">MDNAHTVQSYQLGDQTTSDITVHLRNQHGKSQHVLCHSSILKTKSKFFANQLSTFQSNKCIEVSCPASDYDHYIRLLNLLYISEDTLLDSLESVKSTLGLLQASISLCCNSITSICIQYLEAMPWEEKEEETILKIIPTLGSDASPLVARFHSADINATKNVFISAIHFATSIEKSFPPLSDEIKLSAQEQIDYMLAEDKETPWVVIDEEVRSEARAGLAKIFSAFKIELDSLTSDFDQRVLQCVSDLDWICNVLSKMELMTDFVSGLACISDYVLEIVQDEKYNSCLWSVKLKLVELVGKALEAIGFGNVVLPTASRIKFLKTWLPYLRMMKPVLDSKCKEDEGFMHKMDADLCQNIEGAIVSLVLALPSSEQADILMDWMKRTEELGFPDLTEAFEIWCYRTKAAKRRLVLGFNESFKNEISN</sequence>
<dbReference type="PROSITE" id="PS50097">
    <property type="entry name" value="BTB"/>
    <property type="match status" value="1"/>
</dbReference>
<dbReference type="UniPathway" id="UPA00143"/>
<protein>
    <recommendedName>
        <fullName evidence="4">BTB domain-containing protein</fullName>
    </recommendedName>
</protein>
<evidence type="ECO:0000259" key="4">
    <source>
        <dbReference type="PROSITE" id="PS50097"/>
    </source>
</evidence>
<dbReference type="EMBL" id="CM007384">
    <property type="protein sequence ID" value="ONK73679.1"/>
    <property type="molecule type" value="Genomic_DNA"/>
</dbReference>
<dbReference type="InterPro" id="IPR058039">
    <property type="entry name" value="At3g05675-like_ankyrin"/>
</dbReference>
<dbReference type="OrthoDB" id="1878759at2759"/>
<dbReference type="Gramene" id="ONK73679">
    <property type="protein sequence ID" value="ONK73679"/>
    <property type="gene ID" value="A4U43_C04F34150"/>
</dbReference>
<reference evidence="6" key="1">
    <citation type="journal article" date="2017" name="Nat. Commun.">
        <title>The asparagus genome sheds light on the origin and evolution of a young Y chromosome.</title>
        <authorList>
            <person name="Harkess A."/>
            <person name="Zhou J."/>
            <person name="Xu C."/>
            <person name="Bowers J.E."/>
            <person name="Van der Hulst R."/>
            <person name="Ayyampalayam S."/>
            <person name="Mercati F."/>
            <person name="Riccardi P."/>
            <person name="McKain M.R."/>
            <person name="Kakrana A."/>
            <person name="Tang H."/>
            <person name="Ray J."/>
            <person name="Groenendijk J."/>
            <person name="Arikit S."/>
            <person name="Mathioni S.M."/>
            <person name="Nakano M."/>
            <person name="Shan H."/>
            <person name="Telgmann-Rauber A."/>
            <person name="Kanno A."/>
            <person name="Yue Z."/>
            <person name="Chen H."/>
            <person name="Li W."/>
            <person name="Chen Y."/>
            <person name="Xu X."/>
            <person name="Zhang Y."/>
            <person name="Luo S."/>
            <person name="Chen H."/>
            <person name="Gao J."/>
            <person name="Mao Z."/>
            <person name="Pires J.C."/>
            <person name="Luo M."/>
            <person name="Kudrna D."/>
            <person name="Wing R.A."/>
            <person name="Meyers B.C."/>
            <person name="Yi K."/>
            <person name="Kong H."/>
            <person name="Lavrijsen P."/>
            <person name="Sunseri F."/>
            <person name="Falavigna A."/>
            <person name="Ye Y."/>
            <person name="Leebens-Mack J.H."/>
            <person name="Chen G."/>
        </authorList>
    </citation>
    <scope>NUCLEOTIDE SEQUENCE [LARGE SCALE GENOMIC DNA]</scope>
    <source>
        <strain evidence="6">cv. DH0086</strain>
    </source>
</reference>
<dbReference type="SUPFAM" id="SSF54695">
    <property type="entry name" value="POZ domain"/>
    <property type="match status" value="1"/>
</dbReference>
<dbReference type="PANTHER" id="PTHR31060">
    <property type="entry name" value="OSJNBA0011J08.25 PROTEIN-RELATED"/>
    <property type="match status" value="1"/>
</dbReference>
<keyword evidence="3" id="KW-0833">Ubl conjugation pathway</keyword>
<dbReference type="GO" id="GO:0016567">
    <property type="term" value="P:protein ubiquitination"/>
    <property type="evidence" value="ECO:0007669"/>
    <property type="project" value="UniProtKB-UniPathway"/>
</dbReference>
<comment type="pathway">
    <text evidence="2">Protein modification; protein ubiquitination.</text>
</comment>
<evidence type="ECO:0000256" key="2">
    <source>
        <dbReference type="ARBA" id="ARBA00004906"/>
    </source>
</evidence>
<dbReference type="Pfam" id="PF25553">
    <property type="entry name" value="BTB-POZ_ANK-like"/>
    <property type="match status" value="1"/>
</dbReference>
<dbReference type="AlphaFoldDB" id="A0A5P1FA84"/>
<proteinExistence type="predicted"/>
<evidence type="ECO:0000256" key="3">
    <source>
        <dbReference type="ARBA" id="ARBA00022786"/>
    </source>
</evidence>
<dbReference type="PANTHER" id="PTHR31060:SF7">
    <property type="entry name" value="OS06G0129200 PROTEIN"/>
    <property type="match status" value="1"/>
</dbReference>
<dbReference type="OMA" id="ITNCCIQ"/>
<dbReference type="InterPro" id="IPR011333">
    <property type="entry name" value="SKP1/BTB/POZ_sf"/>
</dbReference>
<dbReference type="Gene3D" id="3.30.710.10">
    <property type="entry name" value="Potassium Channel Kv1.1, Chain A"/>
    <property type="match status" value="1"/>
</dbReference>
<dbReference type="InterPro" id="IPR038920">
    <property type="entry name" value="At3g05675-like"/>
</dbReference>
<dbReference type="InterPro" id="IPR000210">
    <property type="entry name" value="BTB/POZ_dom"/>
</dbReference>